<sequence>MSSDLTLSPWLRDALKGDPERLVFSSGTLEQVREEVSAMYKPHLLDIKGRGSELDARLHSVALGNVRFNRLKYGAEVVIDPGNLEQFYLIQMPVCGQADIYSGSHVISTDTDTASILNPSDPLTMIWSEDCDQLMFRIDRHSVELACSQILGRSVRAPLRFKPDMLWNRNPVWRNMMMYLAHLLQDQPSITTQPTIAHQLEQLIINTLISIQPHNYTDAMNTPDRTLAPRHVKKVEEYIENHAGEALTPGELAEMAGVSVRTLYAGFKDFRQTSPMEYLRTIRLQRAREELLKQDPDSSVTEIAIRWGFTHMGRFSQDYARMFGERPSETKRR</sequence>
<evidence type="ECO:0000256" key="2">
    <source>
        <dbReference type="ARBA" id="ARBA00023125"/>
    </source>
</evidence>
<keyword evidence="2" id="KW-0238">DNA-binding</keyword>
<dbReference type="PROSITE" id="PS01124">
    <property type="entry name" value="HTH_ARAC_FAMILY_2"/>
    <property type="match status" value="1"/>
</dbReference>
<dbReference type="RefSeq" id="WP_205214038.1">
    <property type="nucleotide sequence ID" value="NZ_JAFFZP010000028.1"/>
</dbReference>
<dbReference type="Proteomes" id="UP000760472">
    <property type="component" value="Unassembled WGS sequence"/>
</dbReference>
<name>A0ABS2WAV7_9GAMM</name>
<dbReference type="InterPro" id="IPR018060">
    <property type="entry name" value="HTH_AraC"/>
</dbReference>
<dbReference type="SUPFAM" id="SSF46689">
    <property type="entry name" value="Homeodomain-like"/>
    <property type="match status" value="2"/>
</dbReference>
<gene>
    <name evidence="5" type="ORF">JW498_15935</name>
</gene>
<proteinExistence type="predicted"/>
<dbReference type="Pfam" id="PF14525">
    <property type="entry name" value="AraC_binding_2"/>
    <property type="match status" value="1"/>
</dbReference>
<dbReference type="InterPro" id="IPR009057">
    <property type="entry name" value="Homeodomain-like_sf"/>
</dbReference>
<keyword evidence="3" id="KW-0804">Transcription</keyword>
<reference evidence="5 6" key="1">
    <citation type="submission" date="2021-02" db="EMBL/GenBank/DDBJ databases">
        <title>A novel species of genus Amphritea isolated from a fishpond in China.</title>
        <authorList>
            <person name="Lu H."/>
        </authorList>
    </citation>
    <scope>NUCLEOTIDE SEQUENCE [LARGE SCALE GENOMIC DNA]</scope>
    <source>
        <strain evidence="5 6">RP18W</strain>
    </source>
</reference>
<protein>
    <submittedName>
        <fullName evidence="5">AraC family transcriptional regulator</fullName>
    </submittedName>
</protein>
<dbReference type="EMBL" id="JAFFZP010000028">
    <property type="protein sequence ID" value="MBN0988862.1"/>
    <property type="molecule type" value="Genomic_DNA"/>
</dbReference>
<evidence type="ECO:0000259" key="4">
    <source>
        <dbReference type="PROSITE" id="PS01124"/>
    </source>
</evidence>
<feature type="domain" description="HTH araC/xylS-type" evidence="4">
    <location>
        <begin position="233"/>
        <end position="333"/>
    </location>
</feature>
<evidence type="ECO:0000313" key="6">
    <source>
        <dbReference type="Proteomes" id="UP000760472"/>
    </source>
</evidence>
<organism evidence="5 6">
    <name type="scientific">Amphritea pacifica</name>
    <dbReference type="NCBI Taxonomy" id="2811233"/>
    <lineage>
        <taxon>Bacteria</taxon>
        <taxon>Pseudomonadati</taxon>
        <taxon>Pseudomonadota</taxon>
        <taxon>Gammaproteobacteria</taxon>
        <taxon>Oceanospirillales</taxon>
        <taxon>Oceanospirillaceae</taxon>
        <taxon>Amphritea</taxon>
    </lineage>
</organism>
<keyword evidence="6" id="KW-1185">Reference proteome</keyword>
<dbReference type="InterPro" id="IPR050204">
    <property type="entry name" value="AraC_XylS_family_regulators"/>
</dbReference>
<comment type="caution">
    <text evidence="5">The sequence shown here is derived from an EMBL/GenBank/DDBJ whole genome shotgun (WGS) entry which is preliminary data.</text>
</comment>
<evidence type="ECO:0000256" key="3">
    <source>
        <dbReference type="ARBA" id="ARBA00023163"/>
    </source>
</evidence>
<dbReference type="SMART" id="SM00342">
    <property type="entry name" value="HTH_ARAC"/>
    <property type="match status" value="1"/>
</dbReference>
<dbReference type="Pfam" id="PF12833">
    <property type="entry name" value="HTH_18"/>
    <property type="match status" value="1"/>
</dbReference>
<dbReference type="PANTHER" id="PTHR46796">
    <property type="entry name" value="HTH-TYPE TRANSCRIPTIONAL ACTIVATOR RHAS-RELATED"/>
    <property type="match status" value="1"/>
</dbReference>
<dbReference type="InterPro" id="IPR035418">
    <property type="entry name" value="AraC-bd_2"/>
</dbReference>
<accession>A0ABS2WAV7</accession>
<dbReference type="Gene3D" id="1.10.10.60">
    <property type="entry name" value="Homeodomain-like"/>
    <property type="match status" value="1"/>
</dbReference>
<dbReference type="PANTHER" id="PTHR46796:SF12">
    <property type="entry name" value="HTH-TYPE DNA-BINDING TRANSCRIPTIONAL ACTIVATOR EUTR"/>
    <property type="match status" value="1"/>
</dbReference>
<evidence type="ECO:0000256" key="1">
    <source>
        <dbReference type="ARBA" id="ARBA00023015"/>
    </source>
</evidence>
<evidence type="ECO:0000313" key="5">
    <source>
        <dbReference type="EMBL" id="MBN0988862.1"/>
    </source>
</evidence>
<keyword evidence="1" id="KW-0805">Transcription regulation</keyword>